<dbReference type="SUPFAM" id="SSF52540">
    <property type="entry name" value="P-loop containing nucleoside triphosphate hydrolases"/>
    <property type="match status" value="1"/>
</dbReference>
<dbReference type="Proteomes" id="UP000428328">
    <property type="component" value="Chromosome"/>
</dbReference>
<dbReference type="Pfam" id="PF13469">
    <property type="entry name" value="Sulfotransfer_3"/>
    <property type="match status" value="1"/>
</dbReference>
<dbReference type="KEGG" id="psel:GM415_12335"/>
<dbReference type="PANTHER" id="PTHR10704">
    <property type="entry name" value="CARBOHYDRATE SULFOTRANSFERASE"/>
    <property type="match status" value="1"/>
</dbReference>
<sequence length="398" mass="44987">MRNIMITGMFRSGSTLLSKLMNFHSEVVVANDSFLHFFRRFRDRAYSSHATHDWTPGGPFKDNFLNPNVAARLAIAGSDLSERLSPEDLDALNNRVDDTTAKFHPGLLEDIARIWADTFAGFFEELMVLVARSYPKQGCADPVVGFKMSWLEEFIPAMLRAFPDFKVLLLYRDVRAVAASQNAKEEKRPYLFYARNWRKSVASLIAFTNPASGLADRVLPVCYESLVDEPEKQARRICDFLGLEYDPAMIDVSSNVDQTTGTNWESNSSYGQQQGIFTSSVDRWKQTLTPDQIDFLEYLCGPELHYLGYELVGRHRTASDFPLPDMEPNEAELVSWLRGEPESAHLTDASKWKQVLENEEMRRAVLAGSESLDGDGVVQFFLYPEALAVLSEAYADLS</sequence>
<evidence type="ECO:0000313" key="1">
    <source>
        <dbReference type="EMBL" id="QGY40883.1"/>
    </source>
</evidence>
<reference evidence="1 2" key="1">
    <citation type="submission" date="2019-11" db="EMBL/GenBank/DDBJ databases">
        <authorList>
            <person name="Zheng R.K."/>
            <person name="Sun C.M."/>
        </authorList>
    </citation>
    <scope>NUCLEOTIDE SEQUENCE [LARGE SCALE GENOMIC DNA]</scope>
    <source>
        <strain evidence="1 2">SRB007</strain>
    </source>
</reference>
<dbReference type="GO" id="GO:0006790">
    <property type="term" value="P:sulfur compound metabolic process"/>
    <property type="evidence" value="ECO:0007669"/>
    <property type="project" value="TreeGrafter"/>
</dbReference>
<dbReference type="EMBL" id="CP046400">
    <property type="protein sequence ID" value="QGY40883.1"/>
    <property type="molecule type" value="Genomic_DNA"/>
</dbReference>
<dbReference type="GO" id="GO:0006044">
    <property type="term" value="P:N-acetylglucosamine metabolic process"/>
    <property type="evidence" value="ECO:0007669"/>
    <property type="project" value="TreeGrafter"/>
</dbReference>
<protein>
    <recommendedName>
        <fullName evidence="3">Sulfotransferase</fullName>
    </recommendedName>
</protein>
<organism evidence="1 2">
    <name type="scientific">Pseudodesulfovibrio cashew</name>
    <dbReference type="NCBI Taxonomy" id="2678688"/>
    <lineage>
        <taxon>Bacteria</taxon>
        <taxon>Pseudomonadati</taxon>
        <taxon>Thermodesulfobacteriota</taxon>
        <taxon>Desulfovibrionia</taxon>
        <taxon>Desulfovibrionales</taxon>
        <taxon>Desulfovibrionaceae</taxon>
    </lineage>
</organism>
<keyword evidence="2" id="KW-1185">Reference proteome</keyword>
<dbReference type="AlphaFoldDB" id="A0A6I6JKP6"/>
<evidence type="ECO:0000313" key="2">
    <source>
        <dbReference type="Proteomes" id="UP000428328"/>
    </source>
</evidence>
<name>A0A6I6JKP6_9BACT</name>
<gene>
    <name evidence="1" type="ORF">GM415_12335</name>
</gene>
<dbReference type="Gene3D" id="3.40.50.300">
    <property type="entry name" value="P-loop containing nucleotide triphosphate hydrolases"/>
    <property type="match status" value="1"/>
</dbReference>
<accession>A0A6I6JKP6</accession>
<proteinExistence type="predicted"/>
<dbReference type="RefSeq" id="WP_158948609.1">
    <property type="nucleotide sequence ID" value="NZ_CP046400.1"/>
</dbReference>
<dbReference type="InterPro" id="IPR027417">
    <property type="entry name" value="P-loop_NTPase"/>
</dbReference>
<evidence type="ECO:0008006" key="3">
    <source>
        <dbReference type="Google" id="ProtNLM"/>
    </source>
</evidence>
<dbReference type="PANTHER" id="PTHR10704:SF44">
    <property type="entry name" value="LD35051P-RELATED"/>
    <property type="match status" value="1"/>
</dbReference>
<dbReference type="GO" id="GO:0001517">
    <property type="term" value="F:N-acetylglucosamine 6-O-sulfotransferase activity"/>
    <property type="evidence" value="ECO:0007669"/>
    <property type="project" value="TreeGrafter"/>
</dbReference>
<dbReference type="InterPro" id="IPR051135">
    <property type="entry name" value="Gal/GlcNAc/GalNAc_ST"/>
</dbReference>